<dbReference type="InParanoid" id="G7DUB8"/>
<dbReference type="PROSITE" id="PS51257">
    <property type="entry name" value="PROKAR_LIPOPROTEIN"/>
    <property type="match status" value="1"/>
</dbReference>
<keyword evidence="5" id="KW-1185">Reference proteome</keyword>
<keyword evidence="2" id="KW-0812">Transmembrane</keyword>
<evidence type="ECO:0000256" key="2">
    <source>
        <dbReference type="SAM" id="Phobius"/>
    </source>
</evidence>
<reference evidence="4 5" key="1">
    <citation type="journal article" date="2011" name="J. Gen. Appl. Microbiol.">
        <title>Draft genome sequencing of the enigmatic basidiomycete Mixia osmundae.</title>
        <authorList>
            <person name="Nishida H."/>
            <person name="Nagatsuka Y."/>
            <person name="Sugiyama J."/>
        </authorList>
    </citation>
    <scope>NUCLEOTIDE SEQUENCE [LARGE SCALE GENOMIC DNA]</scope>
    <source>
        <strain evidence="5">CBS 9802 / IAM 14324 / JCM 22182 / KY 12970</strain>
    </source>
</reference>
<keyword evidence="3" id="KW-0732">Signal</keyword>
<feature type="transmembrane region" description="Helical" evidence="2">
    <location>
        <begin position="146"/>
        <end position="167"/>
    </location>
</feature>
<feature type="signal peptide" evidence="3">
    <location>
        <begin position="1"/>
        <end position="21"/>
    </location>
</feature>
<evidence type="ECO:0000256" key="1">
    <source>
        <dbReference type="SAM" id="MobiDB-lite"/>
    </source>
</evidence>
<evidence type="ECO:0000313" key="5">
    <source>
        <dbReference type="Proteomes" id="UP000009131"/>
    </source>
</evidence>
<keyword evidence="2" id="KW-0472">Membrane</keyword>
<organism evidence="4 5">
    <name type="scientific">Mixia osmundae (strain CBS 9802 / IAM 14324 / JCM 22182 / KY 12970)</name>
    <dbReference type="NCBI Taxonomy" id="764103"/>
    <lineage>
        <taxon>Eukaryota</taxon>
        <taxon>Fungi</taxon>
        <taxon>Dikarya</taxon>
        <taxon>Basidiomycota</taxon>
        <taxon>Pucciniomycotina</taxon>
        <taxon>Mixiomycetes</taxon>
        <taxon>Mixiales</taxon>
        <taxon>Mixiaceae</taxon>
        <taxon>Mixia</taxon>
    </lineage>
</organism>
<name>G7DUB8_MIXOS</name>
<feature type="region of interest" description="Disordered" evidence="1">
    <location>
        <begin position="81"/>
        <end position="109"/>
    </location>
</feature>
<dbReference type="Proteomes" id="UP000009131">
    <property type="component" value="Unassembled WGS sequence"/>
</dbReference>
<accession>G7DUB8</accession>
<comment type="caution">
    <text evidence="4">The sequence shown here is derived from an EMBL/GenBank/DDBJ whole genome shotgun (WGS) entry which is preliminary data.</text>
</comment>
<gene>
    <name evidence="4" type="primary">Mo00826</name>
    <name evidence="4" type="ORF">E5Q_00826</name>
</gene>
<feature type="compositionally biased region" description="Polar residues" evidence="1">
    <location>
        <begin position="100"/>
        <end position="109"/>
    </location>
</feature>
<evidence type="ECO:0000313" key="4">
    <source>
        <dbReference type="EMBL" id="GAA94178.1"/>
    </source>
</evidence>
<dbReference type="RefSeq" id="XP_014569068.1">
    <property type="nucleotide sequence ID" value="XM_014713582.1"/>
</dbReference>
<reference evidence="4 5" key="2">
    <citation type="journal article" date="2012" name="Open Biol.">
        <title>Characteristics of nucleosomes and linker DNA regions on the genome of the basidiomycete Mixia osmundae revealed by mono- and dinucleosome mapping.</title>
        <authorList>
            <person name="Nishida H."/>
            <person name="Kondo S."/>
            <person name="Matsumoto T."/>
            <person name="Suzuki Y."/>
            <person name="Yoshikawa H."/>
            <person name="Taylor T.D."/>
            <person name="Sugiyama J."/>
        </authorList>
    </citation>
    <scope>NUCLEOTIDE SEQUENCE [LARGE SCALE GENOMIC DNA]</scope>
    <source>
        <strain evidence="5">CBS 9802 / IAM 14324 / JCM 22182 / KY 12970</strain>
    </source>
</reference>
<feature type="chain" id="PRO_5009955498" evidence="3">
    <location>
        <begin position="22"/>
        <end position="215"/>
    </location>
</feature>
<evidence type="ECO:0000256" key="3">
    <source>
        <dbReference type="SAM" id="SignalP"/>
    </source>
</evidence>
<dbReference type="HOGENOM" id="CLU_1283530_0_0_1"/>
<dbReference type="AlphaFoldDB" id="G7DUB8"/>
<proteinExistence type="predicted"/>
<dbReference type="EMBL" id="BABT02000028">
    <property type="protein sequence ID" value="GAA94178.1"/>
    <property type="molecule type" value="Genomic_DNA"/>
</dbReference>
<keyword evidence="2" id="KW-1133">Transmembrane helix</keyword>
<protein>
    <submittedName>
        <fullName evidence="4">Uncharacterized protein</fullName>
    </submittedName>
</protein>
<sequence length="215" mass="23314">MVRSRCICACLVLALACSGLAKPVKKVVIEPELPPDIVIAKRASSAADRAREWQKQLRLAQEQYKPAPEDLQLHNPGKAIEEKASPTSTSSSTQAHPAEQSDSSQLPGQSKQFEALVDPTELDRHETAPRPAQSPVVKAAGPLCHALVNILISMIVFCMASASLHLVNSMRKKGISLTDEQDPALDEKPRGHSDSVSSFKDPRGREAFYADDELA</sequence>
<feature type="region of interest" description="Disordered" evidence="1">
    <location>
        <begin position="178"/>
        <end position="215"/>
    </location>
</feature>